<protein>
    <submittedName>
        <fullName evidence="1">Uncharacterized protein</fullName>
    </submittedName>
</protein>
<gene>
    <name evidence="1" type="ORF">GGR43_004079</name>
</gene>
<reference evidence="1 2" key="1">
    <citation type="submission" date="2020-08" db="EMBL/GenBank/DDBJ databases">
        <title>Genomic Encyclopedia of Type Strains, Phase IV (KMG-IV): sequencing the most valuable type-strain genomes for metagenomic binning, comparative biology and taxonomic classification.</title>
        <authorList>
            <person name="Goeker M."/>
        </authorList>
    </citation>
    <scope>NUCLEOTIDE SEQUENCE [LARGE SCALE GENOMIC DNA]</scope>
    <source>
        <strain evidence="1 2">DSM 26189</strain>
    </source>
</reference>
<comment type="caution">
    <text evidence="1">The sequence shown here is derived from an EMBL/GenBank/DDBJ whole genome shotgun (WGS) entry which is preliminary data.</text>
</comment>
<name>A0A7W6FRR8_9SPHN</name>
<evidence type="ECO:0000313" key="2">
    <source>
        <dbReference type="Proteomes" id="UP000571950"/>
    </source>
</evidence>
<accession>A0A7W6FRR8</accession>
<proteinExistence type="predicted"/>
<dbReference type="EMBL" id="JACIDT010000022">
    <property type="protein sequence ID" value="MBB3928335.1"/>
    <property type="molecule type" value="Genomic_DNA"/>
</dbReference>
<dbReference type="RefSeq" id="WP_188073615.1">
    <property type="nucleotide sequence ID" value="NZ_BSPS01000044.1"/>
</dbReference>
<dbReference type="Proteomes" id="UP000571950">
    <property type="component" value="Unassembled WGS sequence"/>
</dbReference>
<dbReference type="AlphaFoldDB" id="A0A7W6FRR8"/>
<keyword evidence="2" id="KW-1185">Reference proteome</keyword>
<evidence type="ECO:0000313" key="1">
    <source>
        <dbReference type="EMBL" id="MBB3928335.1"/>
    </source>
</evidence>
<organism evidence="1 2">
    <name type="scientific">Sphingobium jiangsuense</name>
    <dbReference type="NCBI Taxonomy" id="870476"/>
    <lineage>
        <taxon>Bacteria</taxon>
        <taxon>Pseudomonadati</taxon>
        <taxon>Pseudomonadota</taxon>
        <taxon>Alphaproteobacteria</taxon>
        <taxon>Sphingomonadales</taxon>
        <taxon>Sphingomonadaceae</taxon>
        <taxon>Sphingobium</taxon>
    </lineage>
</organism>
<sequence length="81" mass="8969">MGKVDDSALRAVAKKHGLTGKYRVWKEGRRAYAWVEALKGGEIAGRFASNGLWPEQDVFDFVVDLLREHIEAKPGGGSNVR</sequence>